<dbReference type="EMBL" id="JACGWJ010000012">
    <property type="protein sequence ID" value="KAL0386123.1"/>
    <property type="molecule type" value="Genomic_DNA"/>
</dbReference>
<comment type="caution">
    <text evidence="1">The sequence shown here is derived from an EMBL/GenBank/DDBJ whole genome shotgun (WGS) entry which is preliminary data.</text>
</comment>
<organism evidence="1">
    <name type="scientific">Sesamum radiatum</name>
    <name type="common">Black benniseed</name>
    <dbReference type="NCBI Taxonomy" id="300843"/>
    <lineage>
        <taxon>Eukaryota</taxon>
        <taxon>Viridiplantae</taxon>
        <taxon>Streptophyta</taxon>
        <taxon>Embryophyta</taxon>
        <taxon>Tracheophyta</taxon>
        <taxon>Spermatophyta</taxon>
        <taxon>Magnoliopsida</taxon>
        <taxon>eudicotyledons</taxon>
        <taxon>Gunneridae</taxon>
        <taxon>Pentapetalae</taxon>
        <taxon>asterids</taxon>
        <taxon>lamiids</taxon>
        <taxon>Lamiales</taxon>
        <taxon>Pedaliaceae</taxon>
        <taxon>Sesamum</taxon>
    </lineage>
</organism>
<name>A0AAW2S192_SESRA</name>
<proteinExistence type="predicted"/>
<dbReference type="AlphaFoldDB" id="A0AAW2S192"/>
<reference evidence="1" key="1">
    <citation type="submission" date="2020-06" db="EMBL/GenBank/DDBJ databases">
        <authorList>
            <person name="Li T."/>
            <person name="Hu X."/>
            <person name="Zhang T."/>
            <person name="Song X."/>
            <person name="Zhang H."/>
            <person name="Dai N."/>
            <person name="Sheng W."/>
            <person name="Hou X."/>
            <person name="Wei L."/>
        </authorList>
    </citation>
    <scope>NUCLEOTIDE SEQUENCE</scope>
    <source>
        <strain evidence="1">G02</strain>
        <tissue evidence="1">Leaf</tissue>
    </source>
</reference>
<sequence length="75" mass="8217">MEQLLTGTQPPPPILTYFVYARAVGRLLFERHGRAITQGGVSVVALVLRESIIGPSNGWIRQCDAPKVIQDCLPT</sequence>
<protein>
    <submittedName>
        <fullName evidence="1">Uncharacterized protein</fullName>
    </submittedName>
</protein>
<accession>A0AAW2S192</accession>
<reference evidence="1" key="2">
    <citation type="journal article" date="2024" name="Plant">
        <title>Genomic evolution and insights into agronomic trait innovations of Sesamum species.</title>
        <authorList>
            <person name="Miao H."/>
            <person name="Wang L."/>
            <person name="Qu L."/>
            <person name="Liu H."/>
            <person name="Sun Y."/>
            <person name="Le M."/>
            <person name="Wang Q."/>
            <person name="Wei S."/>
            <person name="Zheng Y."/>
            <person name="Lin W."/>
            <person name="Duan Y."/>
            <person name="Cao H."/>
            <person name="Xiong S."/>
            <person name="Wang X."/>
            <person name="Wei L."/>
            <person name="Li C."/>
            <person name="Ma Q."/>
            <person name="Ju M."/>
            <person name="Zhao R."/>
            <person name="Li G."/>
            <person name="Mu C."/>
            <person name="Tian Q."/>
            <person name="Mei H."/>
            <person name="Zhang T."/>
            <person name="Gao T."/>
            <person name="Zhang H."/>
        </authorList>
    </citation>
    <scope>NUCLEOTIDE SEQUENCE</scope>
    <source>
        <strain evidence="1">G02</strain>
    </source>
</reference>
<evidence type="ECO:0000313" key="1">
    <source>
        <dbReference type="EMBL" id="KAL0386123.1"/>
    </source>
</evidence>
<gene>
    <name evidence="1" type="ORF">Sradi_3006600</name>
</gene>